<dbReference type="AlphaFoldDB" id="B1X2T3"/>
<evidence type="ECO:0000313" key="2">
    <source>
        <dbReference type="Proteomes" id="UP000001203"/>
    </source>
</evidence>
<organism evidence="1 2">
    <name type="scientific">Crocosphaera subtropica (strain ATCC 51142 / BH68)</name>
    <name type="common">Cyanothece sp. (strain ATCC 51142)</name>
    <dbReference type="NCBI Taxonomy" id="43989"/>
    <lineage>
        <taxon>Bacteria</taxon>
        <taxon>Bacillati</taxon>
        <taxon>Cyanobacteriota</taxon>
        <taxon>Cyanophyceae</taxon>
        <taxon>Oscillatoriophycideae</taxon>
        <taxon>Chroococcales</taxon>
        <taxon>Aphanothecaceae</taxon>
        <taxon>Crocosphaera</taxon>
        <taxon>Crocosphaera subtropica</taxon>
    </lineage>
</organism>
<evidence type="ECO:0000313" key="1">
    <source>
        <dbReference type="EMBL" id="ACB54444.1"/>
    </source>
</evidence>
<reference evidence="1 2" key="1">
    <citation type="journal article" date="2008" name="Proc. Natl. Acad. Sci. U.S.A.">
        <title>The genome of Cyanothece 51142, a unicellular diazotrophic cyanobacterium important in the marine nitrogen cycle.</title>
        <authorList>
            <person name="Welsh E.A."/>
            <person name="Liberton M."/>
            <person name="Stoeckel J."/>
            <person name="Loh T."/>
            <person name="Elvitigala T."/>
            <person name="Wang C."/>
            <person name="Wollam A."/>
            <person name="Fulton R.S."/>
            <person name="Clifton S.W."/>
            <person name="Jacobs J.M."/>
            <person name="Aurora R."/>
            <person name="Ghosh B.K."/>
            <person name="Sherman L.A."/>
            <person name="Smith R.D."/>
            <person name="Wilson R.K."/>
            <person name="Pakrasi H.B."/>
        </authorList>
    </citation>
    <scope>NUCLEOTIDE SEQUENCE [LARGE SCALE GENOMIC DNA]</scope>
    <source>
        <strain evidence="2">ATCC 51142 / BH68</strain>
    </source>
</reference>
<name>B1X2T3_CROS5</name>
<dbReference type="KEGG" id="cyt:cce_5098"/>
<dbReference type="HOGENOM" id="CLU_2681528_0_0_3"/>
<protein>
    <submittedName>
        <fullName evidence="1">Uncharacterized protein</fullName>
    </submittedName>
</protein>
<sequence>MFDNNNLVPILKDILEDHDLDFIIKLKSGDEDVFIELLANDELEIFLSEQRDGNPSDKDYEDFEQHIRDLIPNL</sequence>
<dbReference type="EMBL" id="CP000807">
    <property type="protein sequence ID" value="ACB54444.1"/>
    <property type="molecule type" value="Genomic_DNA"/>
</dbReference>
<dbReference type="Proteomes" id="UP000001203">
    <property type="component" value="Chromosome linear"/>
</dbReference>
<dbReference type="RefSeq" id="WP_009547841.1">
    <property type="nucleotide sequence ID" value="NC_010547.1"/>
</dbReference>
<gene>
    <name evidence="1" type="ordered locus">cce_5098</name>
</gene>
<proteinExistence type="predicted"/>
<accession>B1X2T3</accession>
<keyword evidence="2" id="KW-1185">Reference proteome</keyword>